<keyword evidence="4" id="KW-1185">Reference proteome</keyword>
<organism evidence="3 4">
    <name type="scientific">Consotaella salsifontis</name>
    <dbReference type="NCBI Taxonomy" id="1365950"/>
    <lineage>
        <taxon>Bacteria</taxon>
        <taxon>Pseudomonadati</taxon>
        <taxon>Pseudomonadota</taxon>
        <taxon>Alphaproteobacteria</taxon>
        <taxon>Hyphomicrobiales</taxon>
        <taxon>Aurantimonadaceae</taxon>
        <taxon>Consotaella</taxon>
    </lineage>
</organism>
<evidence type="ECO:0000313" key="3">
    <source>
        <dbReference type="EMBL" id="SJZ71336.1"/>
    </source>
</evidence>
<protein>
    <submittedName>
        <fullName evidence="3">Thiol-disulfide interchange protein, contains DsbC and DsbD domains</fullName>
    </submittedName>
</protein>
<keyword evidence="1" id="KW-0732">Signal</keyword>
<dbReference type="RefSeq" id="WP_078706986.1">
    <property type="nucleotide sequence ID" value="NZ_FUXL01000002.1"/>
</dbReference>
<dbReference type="Pfam" id="PF11412">
    <property type="entry name" value="DsbD_N"/>
    <property type="match status" value="1"/>
</dbReference>
<name>A0A1T4MWV9_9HYPH</name>
<dbReference type="AlphaFoldDB" id="A0A1T4MWV9"/>
<dbReference type="Proteomes" id="UP000190135">
    <property type="component" value="Unassembled WGS sequence"/>
</dbReference>
<feature type="chain" id="PRO_5010547603" evidence="1">
    <location>
        <begin position="30"/>
        <end position="279"/>
    </location>
</feature>
<proteinExistence type="predicted"/>
<evidence type="ECO:0000313" key="4">
    <source>
        <dbReference type="Proteomes" id="UP000190135"/>
    </source>
</evidence>
<evidence type="ECO:0000256" key="1">
    <source>
        <dbReference type="SAM" id="SignalP"/>
    </source>
</evidence>
<accession>A0A1T4MWV9</accession>
<dbReference type="STRING" id="1365950.SAMN05428963_102320"/>
<dbReference type="OrthoDB" id="9811036at2"/>
<reference evidence="3 4" key="1">
    <citation type="submission" date="2017-02" db="EMBL/GenBank/DDBJ databases">
        <authorList>
            <person name="Peterson S.W."/>
        </authorList>
    </citation>
    <scope>NUCLEOTIDE SEQUENCE [LARGE SCALE GENOMIC DNA]</scope>
    <source>
        <strain evidence="3 4">USBA 369</strain>
    </source>
</reference>
<dbReference type="EMBL" id="FUXL01000002">
    <property type="protein sequence ID" value="SJZ71336.1"/>
    <property type="molecule type" value="Genomic_DNA"/>
</dbReference>
<dbReference type="InterPro" id="IPR028250">
    <property type="entry name" value="DsbDN"/>
</dbReference>
<sequence length="279" mass="28694">MRTRIAASALIGAALALSSSLWSLGAANAAGSSTFETDGVALSLVAAPSGTGDAVRAALFIDLEPGWKTYWIDPGEAGIPPQIGLSPETKNLELESIAFPAPTRFEEAGFQSNGYKAPLAVALSLRKTKPDSGSNLALSVMLGICHDICVPVSAELSLDPAGETDKAAVDTAFADLPRRDSAAEAITEASIRADGSKLSLKVAASAAGDSSDLFVTAPGGWYFGPPEDTARTGGEVVFTLPVLDKPKEGLSSLLNVDAILVTGEDAIEARDLAVVREPK</sequence>
<evidence type="ECO:0000259" key="2">
    <source>
        <dbReference type="Pfam" id="PF11412"/>
    </source>
</evidence>
<feature type="signal peptide" evidence="1">
    <location>
        <begin position="1"/>
        <end position="29"/>
    </location>
</feature>
<gene>
    <name evidence="3" type="ORF">SAMN05428963_102320</name>
</gene>
<feature type="domain" description="Thiol:disulfide interchange protein DsbD N-terminal" evidence="2">
    <location>
        <begin position="51"/>
        <end position="157"/>
    </location>
</feature>